<accession>A0A6L7EXI2</accession>
<dbReference type="Gene3D" id="2.60.40.10">
    <property type="entry name" value="Immunoglobulins"/>
    <property type="match status" value="1"/>
</dbReference>
<feature type="chain" id="PRO_5026747876" evidence="3">
    <location>
        <begin position="30"/>
        <end position="1299"/>
    </location>
</feature>
<evidence type="ECO:0000256" key="1">
    <source>
        <dbReference type="SAM" id="Coils"/>
    </source>
</evidence>
<reference evidence="4 5" key="1">
    <citation type="submission" date="2019-12" db="EMBL/GenBank/DDBJ databases">
        <authorList>
            <person name="Kun Z."/>
        </authorList>
    </citation>
    <scope>NUCLEOTIDE SEQUENCE [LARGE SCALE GENOMIC DNA]</scope>
    <source>
        <strain evidence="4 5">YIM 123512</strain>
    </source>
</reference>
<feature type="region of interest" description="Disordered" evidence="2">
    <location>
        <begin position="289"/>
        <end position="315"/>
    </location>
</feature>
<evidence type="ECO:0000313" key="4">
    <source>
        <dbReference type="EMBL" id="MXG89025.1"/>
    </source>
</evidence>
<dbReference type="InterPro" id="IPR013783">
    <property type="entry name" value="Ig-like_fold"/>
</dbReference>
<organism evidence="4 5">
    <name type="scientific">Nocardioides flavescens</name>
    <dbReference type="NCBI Taxonomy" id="2691959"/>
    <lineage>
        <taxon>Bacteria</taxon>
        <taxon>Bacillati</taxon>
        <taxon>Actinomycetota</taxon>
        <taxon>Actinomycetes</taxon>
        <taxon>Propionibacteriales</taxon>
        <taxon>Nocardioidaceae</taxon>
        <taxon>Nocardioides</taxon>
    </lineage>
</organism>
<name>A0A6L7EXI2_9ACTN</name>
<dbReference type="EMBL" id="WUEK01000003">
    <property type="protein sequence ID" value="MXG89025.1"/>
    <property type="molecule type" value="Genomic_DNA"/>
</dbReference>
<keyword evidence="1" id="KW-0175">Coiled coil</keyword>
<feature type="signal peptide" evidence="3">
    <location>
        <begin position="1"/>
        <end position="29"/>
    </location>
</feature>
<dbReference type="RefSeq" id="WP_160876071.1">
    <property type="nucleotide sequence ID" value="NZ_WUEK01000003.1"/>
</dbReference>
<feature type="coiled-coil region" evidence="1">
    <location>
        <begin position="435"/>
        <end position="483"/>
    </location>
</feature>
<evidence type="ECO:0000313" key="5">
    <source>
        <dbReference type="Proteomes" id="UP000473325"/>
    </source>
</evidence>
<comment type="caution">
    <text evidence="4">The sequence shown here is derived from an EMBL/GenBank/DDBJ whole genome shotgun (WGS) entry which is preliminary data.</text>
</comment>
<gene>
    <name evidence="4" type="ORF">GRQ65_05625</name>
</gene>
<protein>
    <submittedName>
        <fullName evidence="4">Uncharacterized protein</fullName>
    </submittedName>
</protein>
<keyword evidence="3" id="KW-0732">Signal</keyword>
<sequence length="1299" mass="133989">MLRRLALCLALPVAVSTTSLPFVSVPAYAATTPVPLVTQIAAEPVSVNAAEFRRHLFVAADVARLSDPAHTSDLLAERVLQHVYALDPSADPAAAATAVQGLVAGAASVTGRAFDSRITRTMVLFQSAAAADRGPLAATLQRATTEVVALTAQEVTRVAADTYAESALGATGDTESRLLASPTFAPASVLRDSAALADGNSRFATARDRVWQSATGVSVSATSAVLLTTAPRLKDNPDVQALAALRDQAGNLTTTGGAIAGTPRDPAPHTIGAAMADLGQALATTQDVAASGAGGSTPVDPASAQESEDAVEDARDAETTLALQTGFLTGGTSAAKDIVEQAGAVATQVTLLAMAFNDFTSADIGRAALSGNALGVVMTLLPLVLEWTGAVGPSAEDLVMAQLDNISAQMAEFQNAVTSQFTLVFEGLSRVSAQLDDISQKLDRAVIDIEQARVQIGQMYDTLNRLQGSLDAVQNNLLEALRNGTNSQLRQTINSALGYSERNGTALPLAAFNDAAAYLHTFATVTARHSPELNTDRPSYDVQNDANQLSTGIASNVHFLDQVPAQRGWTTGRLSGLTGDEPQLANIDDFVLASRAYAQLMLENPRYVSAGYRRWLSDIQQLGAPLASLTSAVSTADTTAGTRSTLLNHLVCARTSAAFAPAGTPCQAPSEDTPPVDALVRQAVQSLSAVVPGYDGPGNRTVTAPLAAQGRPSFDPFVDGSSDVSDLSGLWPTLPGRGQVSQCAAPAGTTQTALGTMERPASLTPSSQGVPQVYQWADRMGLGTLDVCYKTTTRSTRVTACQFGTQWMLVNQIAGTGCSNVFWDPGVGKANVWGVATTVGYEYDDTAFVWTWTPVDAAGVRGAPVYVQSLVRRGAADATAPVGPWTSVPAGAYDDAGAVQTYVNADLVGTNLGTSKTFYELTNVKTVPSYRAPTTAAKVRLEWGDLTRAGASASYQGNRAAIDPGGVLDQPIAGLDPTLSTASAPYARTCTASERATAGLCEVGADGTTRILTQASAARAAQTSIDSHLVTQQADVYRGLLRGTQTAGNTASGPLHDALVRLDGANAMLGSFLQLGASGALRRHDLTALPASLVGSKGLVDALKAELAKTVAGRAGTAPGRLVTDVVDPDALDPLDGLLPLPGSVQRARAAGSPVTVGPVLPALLSTNDQLTLTAIALGAPPSAATTPTTTAPTPTQTPPVVTGPTLPAAPLAFGAGSVPRAKVGRRYEVRIAVGGGTGTVRWTRQGRLPAGLRGRPTASGTAFLVTGRPTRTGRVTFVLTATDAAGVRVSRSFTIRVR</sequence>
<proteinExistence type="predicted"/>
<keyword evidence="5" id="KW-1185">Reference proteome</keyword>
<dbReference type="GO" id="GO:0005975">
    <property type="term" value="P:carbohydrate metabolic process"/>
    <property type="evidence" value="ECO:0007669"/>
    <property type="project" value="UniProtKB-ARBA"/>
</dbReference>
<evidence type="ECO:0000256" key="2">
    <source>
        <dbReference type="SAM" id="MobiDB-lite"/>
    </source>
</evidence>
<dbReference type="Proteomes" id="UP000473325">
    <property type="component" value="Unassembled WGS sequence"/>
</dbReference>
<evidence type="ECO:0000256" key="3">
    <source>
        <dbReference type="SAM" id="SignalP"/>
    </source>
</evidence>